<dbReference type="Gene3D" id="1.20.1280.50">
    <property type="match status" value="1"/>
</dbReference>
<evidence type="ECO:0000259" key="2">
    <source>
        <dbReference type="Pfam" id="PF12937"/>
    </source>
</evidence>
<protein>
    <recommendedName>
        <fullName evidence="2">F-box domain-containing protein</fullName>
    </recommendedName>
</protein>
<organism evidence="3 4">
    <name type="scientific">Linnemannia gamsii</name>
    <dbReference type="NCBI Taxonomy" id="64522"/>
    <lineage>
        <taxon>Eukaryota</taxon>
        <taxon>Fungi</taxon>
        <taxon>Fungi incertae sedis</taxon>
        <taxon>Mucoromycota</taxon>
        <taxon>Mortierellomycotina</taxon>
        <taxon>Mortierellomycetes</taxon>
        <taxon>Mortierellales</taxon>
        <taxon>Mortierellaceae</taxon>
        <taxon>Linnemannia</taxon>
    </lineage>
</organism>
<feature type="domain" description="F-box" evidence="2">
    <location>
        <begin position="17"/>
        <end position="55"/>
    </location>
</feature>
<evidence type="ECO:0000313" key="3">
    <source>
        <dbReference type="EMBL" id="KAG0293264.1"/>
    </source>
</evidence>
<name>A0ABQ7K7B5_9FUNG</name>
<accession>A0ABQ7K7B5</accession>
<gene>
    <name evidence="3" type="ORF">BGZ96_003083</name>
</gene>
<dbReference type="Proteomes" id="UP001194696">
    <property type="component" value="Unassembled WGS sequence"/>
</dbReference>
<evidence type="ECO:0000256" key="1">
    <source>
        <dbReference type="SAM" id="MobiDB-lite"/>
    </source>
</evidence>
<proteinExistence type="predicted"/>
<feature type="region of interest" description="Disordered" evidence="1">
    <location>
        <begin position="826"/>
        <end position="847"/>
    </location>
</feature>
<dbReference type="Pfam" id="PF12937">
    <property type="entry name" value="F-box-like"/>
    <property type="match status" value="1"/>
</dbReference>
<dbReference type="SUPFAM" id="SSF81383">
    <property type="entry name" value="F-box domain"/>
    <property type="match status" value="1"/>
</dbReference>
<dbReference type="Gene3D" id="3.80.10.10">
    <property type="entry name" value="Ribonuclease Inhibitor"/>
    <property type="match status" value="2"/>
</dbReference>
<dbReference type="CDD" id="cd09917">
    <property type="entry name" value="F-box_SF"/>
    <property type="match status" value="1"/>
</dbReference>
<dbReference type="SUPFAM" id="SSF52047">
    <property type="entry name" value="RNI-like"/>
    <property type="match status" value="1"/>
</dbReference>
<evidence type="ECO:0000313" key="4">
    <source>
        <dbReference type="Proteomes" id="UP001194696"/>
    </source>
</evidence>
<comment type="caution">
    <text evidence="3">The sequence shown here is derived from an EMBL/GenBank/DDBJ whole genome shotgun (WGS) entry which is preliminary data.</text>
</comment>
<reference evidence="3 4" key="1">
    <citation type="journal article" date="2020" name="Fungal Divers.">
        <title>Resolving the Mortierellaceae phylogeny through synthesis of multi-gene phylogenetics and phylogenomics.</title>
        <authorList>
            <person name="Vandepol N."/>
            <person name="Liber J."/>
            <person name="Desiro A."/>
            <person name="Na H."/>
            <person name="Kennedy M."/>
            <person name="Barry K."/>
            <person name="Grigoriev I.V."/>
            <person name="Miller A.N."/>
            <person name="O'Donnell K."/>
            <person name="Stajich J.E."/>
            <person name="Bonito G."/>
        </authorList>
    </citation>
    <scope>NUCLEOTIDE SEQUENCE [LARGE SCALE GENOMIC DNA]</scope>
    <source>
        <strain evidence="3 4">AD045</strain>
    </source>
</reference>
<keyword evidence="4" id="KW-1185">Reference proteome</keyword>
<feature type="compositionally biased region" description="Polar residues" evidence="1">
    <location>
        <begin position="641"/>
        <end position="652"/>
    </location>
</feature>
<dbReference type="InterPro" id="IPR036047">
    <property type="entry name" value="F-box-like_dom_sf"/>
</dbReference>
<feature type="region of interest" description="Disordered" evidence="1">
    <location>
        <begin position="632"/>
        <end position="652"/>
    </location>
</feature>
<dbReference type="InterPro" id="IPR032675">
    <property type="entry name" value="LRR_dom_sf"/>
</dbReference>
<dbReference type="EMBL" id="JAAAIM010000163">
    <property type="protein sequence ID" value="KAG0293264.1"/>
    <property type="molecule type" value="Genomic_DNA"/>
</dbReference>
<sequence>MTADITPSHPPKALLLPELFTHIATHLDAPDIFQCIQVCHAWNKLLIPSLWHTLDDQRFKWPSILHEHDSEAPPGGKDKDWIFAIFAKYGRHIRHLHIRWKVILNAAGSGTNCTHLKSLCIYNMTDARTSVETAEDLRLWMLPPQGNARAAADRARPAADGPLLSPDFEGVFHPAAVRLRSLPQQEQDWITHQRFWLLIRQNPGLRVLRSHWSLFELSRINSMEFFYDTLAMLPNLRDVDNQILCVDFGQLLTRVPNLQHYTAAFIYMDKTPLAMSFQSLQTLRMPGSLPIQMFFNLLNFLPGLEHLYFGCFQPGEDFDGSKALTNTPCLLKGLHFLDRQTGEDLQMPMQVLPWLSNLTEYSAVQLTMTAATALARFCPKLEVFQQGYNGGTTHSEARMVTGDNVVGILLGSCPNLKMIDAPHHRIDANFMNRYEWVCLGLESLRCQLTGFSRLDRAEQGMYLEIFGSDPDLIGLAETQEEHQSLLEKALLCKLQHTQVYKQLALMTRLRTLDLGYESRNIYLRTRTFPRAHLLEQADRDDYIDYGGIHLGTMSLTLNSGLARLETLANLEVFGFEGVDQRIGEEEVEWMAASWPKLRVLRGLQEDTLPRIRPDEKKAGLRALMRQLRPDVKHEGGASPKCLSSPTMQPTQHPALNLPEVITAIGSFLPDESIVASSKSTRGIASRRPLPRTLERYAHHVRDLSIHSFVSLAYLTAGYKNLRSISFSGFRGNQSAQIGTDDEILDTLLQLVQDNPKLTTWILLDPWPQIPACIWKAIAETTTDLDVLLLNNTRVSEEARPWFLMACRKARQLNLMTVTVEGSESSNNFIGHTDASTSPSSQQDALQSLNPSFSPRTVSLDDVPGLSMLEQLEFLSRCQHLKSVIRRPVDQRTHLQLQKATEEDEFFMRAEMQRFFHSIPWPRLTFVHIENRGNYSDNALERSLTDESMGHILKSIPQDD</sequence>
<dbReference type="InterPro" id="IPR001810">
    <property type="entry name" value="F-box_dom"/>
</dbReference>